<dbReference type="GO" id="GO:0003677">
    <property type="term" value="F:DNA binding"/>
    <property type="evidence" value="ECO:0007669"/>
    <property type="project" value="InterPro"/>
</dbReference>
<dbReference type="Pfam" id="PF00239">
    <property type="entry name" value="Resolvase"/>
    <property type="match status" value="1"/>
</dbReference>
<proteinExistence type="predicted"/>
<keyword evidence="5" id="KW-1185">Reference proteome</keyword>
<feature type="region of interest" description="Disordered" evidence="1">
    <location>
        <begin position="120"/>
        <end position="144"/>
    </location>
</feature>
<dbReference type="Proteomes" id="UP000245166">
    <property type="component" value="Unassembled WGS sequence"/>
</dbReference>
<dbReference type="PROSITE" id="PS51736">
    <property type="entry name" value="RECOMBINASES_3"/>
    <property type="match status" value="1"/>
</dbReference>
<accession>A0A2U2A0C5</accession>
<name>A0A2U2A0C5_9MICO</name>
<evidence type="ECO:0000313" key="4">
    <source>
        <dbReference type="EMBL" id="PWD52622.1"/>
    </source>
</evidence>
<dbReference type="SUPFAM" id="SSF53041">
    <property type="entry name" value="Resolvase-like"/>
    <property type="match status" value="1"/>
</dbReference>
<dbReference type="InterPro" id="IPR011109">
    <property type="entry name" value="DNA_bind_recombinase_dom"/>
</dbReference>
<dbReference type="Gene3D" id="3.90.1750.20">
    <property type="entry name" value="Putative Large Serine Recombinase, Chain B, Domain 2"/>
    <property type="match status" value="1"/>
</dbReference>
<sequence>MDGLAIERQREDCRKIAADRRWQVVQEYVDQSRSATDKTKKRPAYDQMVEDFDAGRFDAIVCYDLDRLTRQPRQLEDWIDAAEDRSLLLVTANGEADLTTDSGRLFARVKAAVARSEVERKSARQSRAQVQRAEQGRAPKGVRPLGYATDGSVIEHEAAAVRELYRLFAIRDGPSIAALAAALSGVHRDDAPRSVPHLPRHSRTLVQERNLRRAQEGETLAPVPDDGPWTSSTVLGILRNPRYAGYSVYTDKKDRRDKNKRRSWYAQILRDPDGQPVRAQWTPIVDDFTWLSVQERLDDQTRVTNRTGSTARKHLGSGLYLCGICDQPITAHSRGYRCRQGGHVTRTREHIDQWVLTVIRNRLAERDVADSLVSRDEPRLTAIHAEIAGHRGRVKRAQNDYDEQIIEGHDLKRIRDRELEMIELLETERRMLSTSTELGGVLDAPDPVAAFDDADLAIKRRVIDFLCTVRLLPHPRGRRGFDPESVVIAPRE</sequence>
<protein>
    <submittedName>
        <fullName evidence="4">Integrase</fullName>
    </submittedName>
</protein>
<dbReference type="GO" id="GO:0000150">
    <property type="term" value="F:DNA strand exchange activity"/>
    <property type="evidence" value="ECO:0007669"/>
    <property type="project" value="InterPro"/>
</dbReference>
<evidence type="ECO:0000259" key="3">
    <source>
        <dbReference type="PROSITE" id="PS51737"/>
    </source>
</evidence>
<reference evidence="4 5" key="1">
    <citation type="submission" date="2018-03" db="EMBL/GenBank/DDBJ databases">
        <title>Genome assembly of novel Miniimonas species PCH200.</title>
        <authorList>
            <person name="Thakur V."/>
            <person name="Kumar V."/>
            <person name="Singh D."/>
        </authorList>
    </citation>
    <scope>NUCLEOTIDE SEQUENCE [LARGE SCALE GENOMIC DNA]</scope>
    <source>
        <strain evidence="4 5">PCH200</strain>
    </source>
</reference>
<dbReference type="CDD" id="cd00338">
    <property type="entry name" value="Ser_Recombinase"/>
    <property type="match status" value="1"/>
</dbReference>
<dbReference type="AlphaFoldDB" id="A0A2U2A0C5"/>
<dbReference type="InterPro" id="IPR050639">
    <property type="entry name" value="SSR_resolvase"/>
</dbReference>
<dbReference type="EMBL" id="PYHR01000002">
    <property type="protein sequence ID" value="PWD52622.1"/>
    <property type="molecule type" value="Genomic_DNA"/>
</dbReference>
<evidence type="ECO:0000256" key="1">
    <source>
        <dbReference type="SAM" id="MobiDB-lite"/>
    </source>
</evidence>
<feature type="domain" description="Resolvase/invertase-type recombinase catalytic" evidence="2">
    <location>
        <begin position="1"/>
        <end position="136"/>
    </location>
</feature>
<dbReference type="Gene3D" id="3.40.50.1390">
    <property type="entry name" value="Resolvase, N-terminal catalytic domain"/>
    <property type="match status" value="1"/>
</dbReference>
<dbReference type="PROSITE" id="PS51737">
    <property type="entry name" value="RECOMBINASE_DNA_BIND"/>
    <property type="match status" value="1"/>
</dbReference>
<dbReference type="PANTHER" id="PTHR30461">
    <property type="entry name" value="DNA-INVERTASE FROM LAMBDOID PROPHAGE"/>
    <property type="match status" value="1"/>
</dbReference>
<gene>
    <name evidence="4" type="ORF">C8046_16620</name>
</gene>
<dbReference type="InterPro" id="IPR006119">
    <property type="entry name" value="Resolv_N"/>
</dbReference>
<evidence type="ECO:0000313" key="5">
    <source>
        <dbReference type="Proteomes" id="UP000245166"/>
    </source>
</evidence>
<feature type="domain" description="Recombinase" evidence="3">
    <location>
        <begin position="139"/>
        <end position="303"/>
    </location>
</feature>
<dbReference type="Pfam" id="PF07508">
    <property type="entry name" value="Recombinase"/>
    <property type="match status" value="1"/>
</dbReference>
<organism evidence="4 5">
    <name type="scientific">Serinibacter arcticus</name>
    <dbReference type="NCBI Taxonomy" id="1655435"/>
    <lineage>
        <taxon>Bacteria</taxon>
        <taxon>Bacillati</taxon>
        <taxon>Actinomycetota</taxon>
        <taxon>Actinomycetes</taxon>
        <taxon>Micrococcales</taxon>
        <taxon>Beutenbergiaceae</taxon>
        <taxon>Serinibacter</taxon>
    </lineage>
</organism>
<dbReference type="OrthoDB" id="4500247at2"/>
<dbReference type="SMART" id="SM00857">
    <property type="entry name" value="Resolvase"/>
    <property type="match status" value="1"/>
</dbReference>
<evidence type="ECO:0000259" key="2">
    <source>
        <dbReference type="PROSITE" id="PS51736"/>
    </source>
</evidence>
<dbReference type="InterPro" id="IPR036162">
    <property type="entry name" value="Resolvase-like_N_sf"/>
</dbReference>
<comment type="caution">
    <text evidence="4">The sequence shown here is derived from an EMBL/GenBank/DDBJ whole genome shotgun (WGS) entry which is preliminary data.</text>
</comment>
<dbReference type="InterPro" id="IPR038109">
    <property type="entry name" value="DNA_bind_recomb_sf"/>
</dbReference>
<dbReference type="PANTHER" id="PTHR30461:SF23">
    <property type="entry name" value="DNA RECOMBINASE-RELATED"/>
    <property type="match status" value="1"/>
</dbReference>